<reference evidence="2 3" key="1">
    <citation type="submission" date="2020-08" db="EMBL/GenBank/DDBJ databases">
        <title>Croceimicrobium hydrocarbonivorans gen. nov., sp. nov., a novel marine bacterium isolated from a bacterial consortium that degrades polyethylene terephthalate.</title>
        <authorList>
            <person name="Liu R."/>
        </authorList>
    </citation>
    <scope>NUCLEOTIDE SEQUENCE [LARGE SCALE GENOMIC DNA]</scope>
    <source>
        <strain evidence="2 3">A20-9</strain>
    </source>
</reference>
<dbReference type="Proteomes" id="UP000516305">
    <property type="component" value="Chromosome"/>
</dbReference>
<dbReference type="InterPro" id="IPR027417">
    <property type="entry name" value="P-loop_NTPase"/>
</dbReference>
<dbReference type="Gene3D" id="3.40.50.300">
    <property type="entry name" value="P-loop containing nucleotide triphosphate hydrolases"/>
    <property type="match status" value="1"/>
</dbReference>
<name>A0A7H0VJ67_9FLAO</name>
<accession>A0A7H0VJ67</accession>
<gene>
    <name evidence="2" type="ORF">H4K34_07955</name>
</gene>
<keyword evidence="1" id="KW-1133">Transmembrane helix</keyword>
<keyword evidence="2" id="KW-0808">Transferase</keyword>
<dbReference type="GO" id="GO:0016740">
    <property type="term" value="F:transferase activity"/>
    <property type="evidence" value="ECO:0007669"/>
    <property type="project" value="UniProtKB-KW"/>
</dbReference>
<feature type="transmembrane region" description="Helical" evidence="1">
    <location>
        <begin position="60"/>
        <end position="81"/>
    </location>
</feature>
<protein>
    <submittedName>
        <fullName evidence="2">Sulfotransferase family protein</fullName>
    </submittedName>
</protein>
<organism evidence="2 3">
    <name type="scientific">Croceimicrobium hydrocarbonivorans</name>
    <dbReference type="NCBI Taxonomy" id="2761580"/>
    <lineage>
        <taxon>Bacteria</taxon>
        <taxon>Pseudomonadati</taxon>
        <taxon>Bacteroidota</taxon>
        <taxon>Flavobacteriia</taxon>
        <taxon>Flavobacteriales</taxon>
        <taxon>Owenweeksiaceae</taxon>
        <taxon>Croceimicrobium</taxon>
    </lineage>
</organism>
<proteinExistence type="predicted"/>
<dbReference type="AlphaFoldDB" id="A0A7H0VJ67"/>
<keyword evidence="1" id="KW-0812">Transmembrane</keyword>
<keyword evidence="3" id="KW-1185">Reference proteome</keyword>
<dbReference type="RefSeq" id="WP_210760289.1">
    <property type="nucleotide sequence ID" value="NZ_CP060139.1"/>
</dbReference>
<dbReference type="EMBL" id="CP060139">
    <property type="protein sequence ID" value="QNR25765.1"/>
    <property type="molecule type" value="Genomic_DNA"/>
</dbReference>
<keyword evidence="1" id="KW-0472">Membrane</keyword>
<evidence type="ECO:0000313" key="2">
    <source>
        <dbReference type="EMBL" id="QNR25765.1"/>
    </source>
</evidence>
<evidence type="ECO:0000256" key="1">
    <source>
        <dbReference type="SAM" id="Phobius"/>
    </source>
</evidence>
<evidence type="ECO:0000313" key="3">
    <source>
        <dbReference type="Proteomes" id="UP000516305"/>
    </source>
</evidence>
<dbReference type="KEGG" id="chyd:H4K34_07955"/>
<dbReference type="SUPFAM" id="SSF52540">
    <property type="entry name" value="P-loop containing nucleoside triphosphate hydrolases"/>
    <property type="match status" value="1"/>
</dbReference>
<sequence length="456" mass="52799">MVFYFILALSAALAFGLIRWGRKSFYRLAISSTRVLDIMLGDQDDDEKLEELQSHTGKLILNLFAFIGLLIAAAAIILISLNLHDIFIALEDGEAAPELSSWQSIMALSVGATIPFLIPFKKSPSGYSELAMLLHRMVLNNYHLGLKLFRREVKSKGIEKRQDFLIISGLARAGTTSFMNHLATLPQFQSLNYGNMPFLLSPHLWSRFYKPKTGKSKERSHKDGIQLGMNSNEALEEYFFKAISKDSYIKEHCLEEYRLSADAHESYLDYQSIIRQSPEQIYLAKNNNFLLRYRGLREENSEFHLVLLFRQPLFHAASLRSMHQRYCEMQSEDAFVLDYMNWLGHHEFGLNQKPFLFEGGQLPEGNKSELNYWLQIWIEYYRFALELEGPNIHFTPYEAFCAEPVSYLNRALAAFQLKWENEAPQAFVNQRKVDLDYDQALHSEALEIYAQLQKRL</sequence>